<keyword evidence="4" id="KW-1185">Reference proteome</keyword>
<accession>A0A0D2DPK0</accession>
<evidence type="ECO:0000313" key="3">
    <source>
        <dbReference type="EMBL" id="KIW64162.1"/>
    </source>
</evidence>
<keyword evidence="2" id="KW-0732">Signal</keyword>
<dbReference type="HOGENOM" id="CLU_059435_1_0_1"/>
<evidence type="ECO:0000256" key="2">
    <source>
        <dbReference type="SAM" id="SignalP"/>
    </source>
</evidence>
<dbReference type="GO" id="GO:0031505">
    <property type="term" value="P:fungal-type cell wall organization"/>
    <property type="evidence" value="ECO:0007669"/>
    <property type="project" value="InterPro"/>
</dbReference>
<feature type="signal peptide" evidence="2">
    <location>
        <begin position="1"/>
        <end position="21"/>
    </location>
</feature>
<dbReference type="Proteomes" id="UP000054266">
    <property type="component" value="Unassembled WGS sequence"/>
</dbReference>
<sequence>MSMASIKTLLLSSLLYSTTHAFVQLNIHPSINNHNLQPHALPSELELDTAHWIPVATLAPVTSIPSSTSTPTPIRGGPSNNDDIILPLGLDAFGVPELKKRQGAPAAAPTAQPAGVSQISPITTYYINSEVAPGSFAQVPIVYTQTFPPVPDQWPSPVAGTIGLGTIQGTVGQVRSKRAVVVAEPTQAPIAGSNGEDDATELEMEVRKPQTWSA</sequence>
<gene>
    <name evidence="3" type="ORF">PV04_09115</name>
</gene>
<feature type="chain" id="PRO_5002240720" description="Yeast cell wall synthesis Kre9/Knh1 C-terminal domain-containing protein" evidence="2">
    <location>
        <begin position="22"/>
        <end position="214"/>
    </location>
</feature>
<name>A0A0D2DPK0_9EURO</name>
<dbReference type="Pfam" id="PF17056">
    <property type="entry name" value="KRE1"/>
    <property type="match status" value="1"/>
</dbReference>
<proteinExistence type="predicted"/>
<feature type="region of interest" description="Disordered" evidence="1">
    <location>
        <begin position="188"/>
        <end position="214"/>
    </location>
</feature>
<dbReference type="AlphaFoldDB" id="A0A0D2DPK0"/>
<dbReference type="InterPro" id="IPR031452">
    <property type="entry name" value="Kre1"/>
</dbReference>
<reference evidence="3 4" key="1">
    <citation type="submission" date="2015-01" db="EMBL/GenBank/DDBJ databases">
        <title>The Genome Sequence of Capronia semiimmersa CBS27337.</title>
        <authorList>
            <consortium name="The Broad Institute Genomics Platform"/>
            <person name="Cuomo C."/>
            <person name="de Hoog S."/>
            <person name="Gorbushina A."/>
            <person name="Stielow B."/>
            <person name="Teixiera M."/>
            <person name="Abouelleil A."/>
            <person name="Chapman S.B."/>
            <person name="Priest M."/>
            <person name="Young S.K."/>
            <person name="Wortman J."/>
            <person name="Nusbaum C."/>
            <person name="Birren B."/>
        </authorList>
    </citation>
    <scope>NUCLEOTIDE SEQUENCE [LARGE SCALE GENOMIC DNA]</scope>
    <source>
        <strain evidence="3 4">CBS 27337</strain>
    </source>
</reference>
<evidence type="ECO:0000313" key="4">
    <source>
        <dbReference type="Proteomes" id="UP000054266"/>
    </source>
</evidence>
<dbReference type="EMBL" id="KN846961">
    <property type="protein sequence ID" value="KIW64162.1"/>
    <property type="molecule type" value="Genomic_DNA"/>
</dbReference>
<organism evidence="3 4">
    <name type="scientific">Phialophora macrospora</name>
    <dbReference type="NCBI Taxonomy" id="1851006"/>
    <lineage>
        <taxon>Eukaryota</taxon>
        <taxon>Fungi</taxon>
        <taxon>Dikarya</taxon>
        <taxon>Ascomycota</taxon>
        <taxon>Pezizomycotina</taxon>
        <taxon>Eurotiomycetes</taxon>
        <taxon>Chaetothyriomycetidae</taxon>
        <taxon>Chaetothyriales</taxon>
        <taxon>Herpotrichiellaceae</taxon>
        <taxon>Phialophora</taxon>
    </lineage>
</organism>
<evidence type="ECO:0008006" key="5">
    <source>
        <dbReference type="Google" id="ProtNLM"/>
    </source>
</evidence>
<protein>
    <recommendedName>
        <fullName evidence="5">Yeast cell wall synthesis Kre9/Knh1 C-terminal domain-containing protein</fullName>
    </recommendedName>
</protein>
<evidence type="ECO:0000256" key="1">
    <source>
        <dbReference type="SAM" id="MobiDB-lite"/>
    </source>
</evidence>